<proteinExistence type="predicted"/>
<gene>
    <name evidence="2" type="primary">PowCR01_120047700</name>
    <name evidence="2" type="ORF">POWCR01_120047700</name>
</gene>
<feature type="transmembrane region" description="Helical" evidence="1">
    <location>
        <begin position="90"/>
        <end position="109"/>
    </location>
</feature>
<feature type="transmembrane region" description="Helical" evidence="1">
    <location>
        <begin position="337"/>
        <end position="356"/>
    </location>
</feature>
<dbReference type="EMBL" id="LT594516">
    <property type="protein sequence ID" value="SBT78317.1"/>
    <property type="molecule type" value="Genomic_DNA"/>
</dbReference>
<feature type="transmembrane region" description="Helical" evidence="1">
    <location>
        <begin position="376"/>
        <end position="409"/>
    </location>
</feature>
<evidence type="ECO:0000313" key="2">
    <source>
        <dbReference type="EMBL" id="SBT78317.1"/>
    </source>
</evidence>
<accession>A0A1C3KVU0</accession>
<feature type="transmembrane region" description="Helical" evidence="1">
    <location>
        <begin position="421"/>
        <end position="444"/>
    </location>
</feature>
<keyword evidence="1" id="KW-1133">Transmembrane helix</keyword>
<feature type="transmembrane region" description="Helical" evidence="1">
    <location>
        <begin position="20"/>
        <end position="38"/>
    </location>
</feature>
<feature type="transmembrane region" description="Helical" evidence="1">
    <location>
        <begin position="489"/>
        <end position="512"/>
    </location>
</feature>
<name>A0A1C3KVU0_PLAOA</name>
<dbReference type="OrthoDB" id="391562at2759"/>
<dbReference type="VEuPathDB" id="PlasmoDB:PocGH01_12052200"/>
<keyword evidence="1" id="KW-0812">Transmembrane</keyword>
<evidence type="ECO:0000313" key="3">
    <source>
        <dbReference type="Proteomes" id="UP000243200"/>
    </source>
</evidence>
<dbReference type="Proteomes" id="UP000243200">
    <property type="component" value="Chromosome 12"/>
</dbReference>
<sequence length="526" mass="61472">MCILCNHEKKGGFENTAIGTWSKGISLIFCSSIFLLHFMNDEQLSVFNKTVPDGEYKMVYYLSIYNLIGASILLLLSVLGHFVYKIFLRPIYLSSFIVSLFLISSGVYTTSISKNISLKIIGIMDALKYHPDYMLLNQINNIDEIGRSIVIGAESLVLKEVDDRINGTPVTETSYFDATKILEMIKNRELFLDTKKDKLLKTLTREDLMKLFKNIPLSNPSAHKIILENTLLELYEKIKNIRIHFDIYDNFYKFVEKNSSVFITNSEKIKNFAQKFRNIYNYYNKSFFNISQYELVKHDNDIIKIYLDSIEKIKNVQKKNKNAKLDEYIDDLKKRNVLIIASTLLLMSFIYIHKGATLTTQSSMSITLMYAPSMSYLITLACIFVCSGIFFFSIVGLVLYIFSFILIFFLIFSQCFCERIFKLFMGFIFIFLFLFCFLIGYILIEDFNKGSKVYNEYKKNDYNDFYWVLLNRGNYEHFKSFVLFSNGEMFLVCIALCAFMTIYSLYCIFYTFRSICARKEQLPSYV</sequence>
<evidence type="ECO:0000256" key="1">
    <source>
        <dbReference type="SAM" id="Phobius"/>
    </source>
</evidence>
<reference evidence="2 3" key="1">
    <citation type="submission" date="2016-06" db="EMBL/GenBank/DDBJ databases">
        <authorList>
            <consortium name="Pathogen Informatics"/>
        </authorList>
    </citation>
    <scope>NUCLEOTIDE SEQUENCE [LARGE SCALE GENOMIC DNA]</scope>
    <source>
        <strain evidence="2">PowCR01</strain>
    </source>
</reference>
<feature type="transmembrane region" description="Helical" evidence="1">
    <location>
        <begin position="59"/>
        <end position="84"/>
    </location>
</feature>
<keyword evidence="1" id="KW-0472">Membrane</keyword>
<organism evidence="2 3">
    <name type="scientific">Plasmodium ovale</name>
    <name type="common">malaria parasite P. ovale</name>
    <dbReference type="NCBI Taxonomy" id="36330"/>
    <lineage>
        <taxon>Eukaryota</taxon>
        <taxon>Sar</taxon>
        <taxon>Alveolata</taxon>
        <taxon>Apicomplexa</taxon>
        <taxon>Aconoidasida</taxon>
        <taxon>Haemosporida</taxon>
        <taxon>Plasmodiidae</taxon>
        <taxon>Plasmodium</taxon>
        <taxon>Plasmodium (Plasmodium)</taxon>
    </lineage>
</organism>
<dbReference type="VEuPathDB" id="PlasmoDB:POWCR01_120047700"/>
<dbReference type="AlphaFoldDB" id="A0A1C3KVU0"/>
<protein>
    <submittedName>
        <fullName evidence="2">Uncharacterized protein</fullName>
    </submittedName>
</protein>